<evidence type="ECO:0000256" key="2">
    <source>
        <dbReference type="SAM" id="SignalP"/>
    </source>
</evidence>
<sequence length="456" mass="48982">MIWQLALSVTIGSAWISTTAALIPGTSGKFLEERTELVGAECTSPTNISVTCWYQLEIPAYLTQWAATHPTCASATNETDCCISGEPWSTCFMRLAYAFNSSHYAVYGLNCTGFGACQEPPLAPLPSGITIEEFYVLNTIYAINALFSELNNWLLSVANAGKFLLGLEETGTLNTTKLSTAFSAGLPFLAYTTFSPDIPQPPAGLTIPQQFVLQTFLESLLTAPEVSTAIWAPNPPPSSNPPTTLSTNTALPSPSEPLSTGLKLLLTSLTSFQDFTSSGSWSTAYPAASLLPNITTPWLALANGATTYAYSTVLKKNKFSAISLGTEQDQTLYQQNKTCTAAGYVCTSTTNLAVTTTTTYAAVPDIVTVQNYTYYWSPVTHRQYQFIYNGTQSASNAKTDPWTVLQAVETSGTSLPVLFDGAYTCIAEGRAGGEVIVVEEDGALDFSCFSELFVEF</sequence>
<evidence type="ECO:0000313" key="3">
    <source>
        <dbReference type="EMBL" id="KAK0516559.1"/>
    </source>
</evidence>
<organism evidence="3 4">
    <name type="scientific">Cladonia borealis</name>
    <dbReference type="NCBI Taxonomy" id="184061"/>
    <lineage>
        <taxon>Eukaryota</taxon>
        <taxon>Fungi</taxon>
        <taxon>Dikarya</taxon>
        <taxon>Ascomycota</taxon>
        <taxon>Pezizomycotina</taxon>
        <taxon>Lecanoromycetes</taxon>
        <taxon>OSLEUM clade</taxon>
        <taxon>Lecanoromycetidae</taxon>
        <taxon>Lecanorales</taxon>
        <taxon>Lecanorineae</taxon>
        <taxon>Cladoniaceae</taxon>
        <taxon>Cladonia</taxon>
    </lineage>
</organism>
<evidence type="ECO:0000256" key="1">
    <source>
        <dbReference type="SAM" id="MobiDB-lite"/>
    </source>
</evidence>
<accession>A0AA39RA43</accession>
<proteinExistence type="predicted"/>
<protein>
    <submittedName>
        <fullName evidence="3">Uncharacterized protein</fullName>
    </submittedName>
</protein>
<feature type="region of interest" description="Disordered" evidence="1">
    <location>
        <begin position="231"/>
        <end position="253"/>
    </location>
</feature>
<feature type="compositionally biased region" description="Low complexity" evidence="1">
    <location>
        <begin position="241"/>
        <end position="253"/>
    </location>
</feature>
<keyword evidence="4" id="KW-1185">Reference proteome</keyword>
<reference evidence="3" key="1">
    <citation type="submission" date="2023-03" db="EMBL/GenBank/DDBJ databases">
        <title>Complete genome of Cladonia borealis.</title>
        <authorList>
            <person name="Park H."/>
        </authorList>
    </citation>
    <scope>NUCLEOTIDE SEQUENCE</scope>
    <source>
        <strain evidence="3">ANT050790</strain>
    </source>
</reference>
<feature type="chain" id="PRO_5041314502" evidence="2">
    <location>
        <begin position="22"/>
        <end position="456"/>
    </location>
</feature>
<evidence type="ECO:0000313" key="4">
    <source>
        <dbReference type="Proteomes" id="UP001166286"/>
    </source>
</evidence>
<gene>
    <name evidence="3" type="ORF">JMJ35_001162</name>
</gene>
<dbReference type="EMBL" id="JAFEKC020000002">
    <property type="protein sequence ID" value="KAK0516559.1"/>
    <property type="molecule type" value="Genomic_DNA"/>
</dbReference>
<name>A0AA39RA43_9LECA</name>
<dbReference type="AlphaFoldDB" id="A0AA39RA43"/>
<dbReference type="Proteomes" id="UP001166286">
    <property type="component" value="Unassembled WGS sequence"/>
</dbReference>
<feature type="signal peptide" evidence="2">
    <location>
        <begin position="1"/>
        <end position="21"/>
    </location>
</feature>
<comment type="caution">
    <text evidence="3">The sequence shown here is derived from an EMBL/GenBank/DDBJ whole genome shotgun (WGS) entry which is preliminary data.</text>
</comment>
<keyword evidence="2" id="KW-0732">Signal</keyword>